<feature type="region of interest" description="Disordered" evidence="1">
    <location>
        <begin position="123"/>
        <end position="249"/>
    </location>
</feature>
<feature type="compositionally biased region" description="Basic and acidic residues" evidence="1">
    <location>
        <begin position="21"/>
        <end position="96"/>
    </location>
</feature>
<proteinExistence type="predicted"/>
<dbReference type="EMBL" id="VSSQ01000320">
    <property type="protein sequence ID" value="MPL91103.1"/>
    <property type="molecule type" value="Genomic_DNA"/>
</dbReference>
<feature type="compositionally biased region" description="Basic and acidic residues" evidence="1">
    <location>
        <begin position="294"/>
        <end position="318"/>
    </location>
</feature>
<gene>
    <name evidence="2" type="ORF">SDC9_37166</name>
</gene>
<organism evidence="2">
    <name type="scientific">bioreactor metagenome</name>
    <dbReference type="NCBI Taxonomy" id="1076179"/>
    <lineage>
        <taxon>unclassified sequences</taxon>
        <taxon>metagenomes</taxon>
        <taxon>ecological metagenomes</taxon>
    </lineage>
</organism>
<feature type="compositionally biased region" description="Basic and acidic residues" evidence="1">
    <location>
        <begin position="124"/>
        <end position="137"/>
    </location>
</feature>
<sequence length="366" mass="41172">MRNGLLQSHARIGQRVTDVGDEVHDHHHDREEHGEAADHRQVARHDRIDQQAAETGHREDLLDHHGAADDPADPHPDDRDRRDQAVGQHVTEEHLRPAQPLGSGGIDVIGLQRVDQRGAQALLDQRRGRQPDDERGQKQPVEVFPHPLPDAAGREPAKPEREPQDQHIAQPERRHRDQCDEDVPDRAVDHRAASERRENGKGQRHCQRDQRRIGDDREGEGQPLGHQPDHRHLVEDRHAEAAGQAVAQEIEVLHPERLIEAPELAHGGKLLGARPGAHGARGRIARHHLQQQEAEQRDADQHRDQHHEPFENDLEHRPSAGWKMPAPGRRRARTGATQAAPAGDHFAIVTSSSRKFEVGSTEKPFT</sequence>
<evidence type="ECO:0000313" key="2">
    <source>
        <dbReference type="EMBL" id="MPL91103.1"/>
    </source>
</evidence>
<protein>
    <submittedName>
        <fullName evidence="2">Uncharacterized protein</fullName>
    </submittedName>
</protein>
<feature type="region of interest" description="Disordered" evidence="1">
    <location>
        <begin position="1"/>
        <end position="106"/>
    </location>
</feature>
<feature type="compositionally biased region" description="Basic residues" evidence="1">
    <location>
        <begin position="280"/>
        <end position="289"/>
    </location>
</feature>
<feature type="compositionally biased region" description="Basic and acidic residues" evidence="1">
    <location>
        <begin position="227"/>
        <end position="240"/>
    </location>
</feature>
<feature type="compositionally biased region" description="Basic and acidic residues" evidence="1">
    <location>
        <begin position="152"/>
        <end position="220"/>
    </location>
</feature>
<reference evidence="2" key="1">
    <citation type="submission" date="2019-08" db="EMBL/GenBank/DDBJ databases">
        <authorList>
            <person name="Kucharzyk K."/>
            <person name="Murdoch R.W."/>
            <person name="Higgins S."/>
            <person name="Loffler F."/>
        </authorList>
    </citation>
    <scope>NUCLEOTIDE SEQUENCE</scope>
</reference>
<name>A0A644VKI0_9ZZZZ</name>
<feature type="compositionally biased region" description="Low complexity" evidence="1">
    <location>
        <begin position="334"/>
        <end position="343"/>
    </location>
</feature>
<dbReference type="AlphaFoldDB" id="A0A644VKI0"/>
<evidence type="ECO:0000256" key="1">
    <source>
        <dbReference type="SAM" id="MobiDB-lite"/>
    </source>
</evidence>
<comment type="caution">
    <text evidence="2">The sequence shown here is derived from an EMBL/GenBank/DDBJ whole genome shotgun (WGS) entry which is preliminary data.</text>
</comment>
<feature type="region of interest" description="Disordered" evidence="1">
    <location>
        <begin position="269"/>
        <end position="366"/>
    </location>
</feature>
<accession>A0A644VKI0</accession>